<dbReference type="InterPro" id="IPR050415">
    <property type="entry name" value="MRET"/>
</dbReference>
<evidence type="ECO:0000313" key="6">
    <source>
        <dbReference type="EMBL" id="SBO94213.1"/>
    </source>
</evidence>
<feature type="region of interest" description="Disordered" evidence="4">
    <location>
        <begin position="1"/>
        <end position="21"/>
    </location>
</feature>
<organism evidence="6">
    <name type="scientific">Nonomuraea gerenzanensis</name>
    <dbReference type="NCBI Taxonomy" id="93944"/>
    <lineage>
        <taxon>Bacteria</taxon>
        <taxon>Bacillati</taxon>
        <taxon>Actinomycetota</taxon>
        <taxon>Actinomycetes</taxon>
        <taxon>Streptosporangiales</taxon>
        <taxon>Streptosporangiaceae</taxon>
        <taxon>Nonomuraea</taxon>
    </lineage>
</organism>
<dbReference type="InterPro" id="IPR039261">
    <property type="entry name" value="FNR_nucleotide-bd"/>
</dbReference>
<reference evidence="6" key="1">
    <citation type="submission" date="2016-04" db="EMBL/GenBank/DDBJ databases">
        <authorList>
            <person name="Evans L.H."/>
            <person name="Alamgir A."/>
            <person name="Owens N."/>
            <person name="Weber N.D."/>
            <person name="Virtaneva K."/>
            <person name="Barbian K."/>
            <person name="Babar A."/>
            <person name="Rosenke K."/>
        </authorList>
    </citation>
    <scope>NUCLEOTIDE SEQUENCE</scope>
    <source>
        <strain evidence="6">Nono1</strain>
    </source>
</reference>
<protein>
    <submittedName>
        <fullName evidence="6">Flavodoxin reductases (Ferredoxin-NADPH reductases) family 1</fullName>
    </submittedName>
</protein>
<comment type="cofactor">
    <cofactor evidence="1">
        <name>FAD</name>
        <dbReference type="ChEBI" id="CHEBI:57692"/>
    </cofactor>
</comment>
<gene>
    <name evidence="6" type="ORF">BN4615_P3729</name>
</gene>
<evidence type="ECO:0000259" key="5">
    <source>
        <dbReference type="PROSITE" id="PS51384"/>
    </source>
</evidence>
<keyword evidence="2" id="KW-0479">Metal-binding</keyword>
<dbReference type="InterPro" id="IPR001433">
    <property type="entry name" value="OxRdtase_FAD/NAD-bd"/>
</dbReference>
<sequence>MTDTTSTGGQADGSAEEAPPGGIHWRKATLIGLHPQSWHSRTLALDVPGWTGHLPGQHVDLRLTAADGYSAQRSYSLAEPAASSRVAVTVDLLPHGEVSPYLVESMELGDELDVRGPIGGWFVWEPGDPSIGGGPVLLIAGGSGVVPLVTMLRARKRAGDSTPTMLVYSLRGPRDLMYGPELEELSADLSAPGSAEVRLVYTRKIPYGHPRPASHLAIEDIEPPSAWPEPLAVRVYVCGSSGFVDHATRLLHKAGYPDDRIRTERFGPTGADR</sequence>
<keyword evidence="2" id="KW-0408">Iron</keyword>
<dbReference type="SUPFAM" id="SSF63380">
    <property type="entry name" value="Riboflavin synthase domain-like"/>
    <property type="match status" value="1"/>
</dbReference>
<dbReference type="AlphaFoldDB" id="A0A1M4E600"/>
<dbReference type="PANTHER" id="PTHR47354:SF5">
    <property type="entry name" value="PROTEIN RFBI"/>
    <property type="match status" value="1"/>
</dbReference>
<dbReference type="InterPro" id="IPR001709">
    <property type="entry name" value="Flavoprot_Pyr_Nucl_cyt_Rdtase"/>
</dbReference>
<dbReference type="SUPFAM" id="SSF52343">
    <property type="entry name" value="Ferredoxin reductase-like, C-terminal NADP-linked domain"/>
    <property type="match status" value="1"/>
</dbReference>
<accession>A0A1M4E600</accession>
<dbReference type="InterPro" id="IPR008333">
    <property type="entry name" value="Cbr1-like_FAD-bd_dom"/>
</dbReference>
<proteinExistence type="predicted"/>
<dbReference type="PRINTS" id="PR00371">
    <property type="entry name" value="FPNCR"/>
</dbReference>
<dbReference type="Pfam" id="PF00175">
    <property type="entry name" value="NAD_binding_1"/>
    <property type="match status" value="1"/>
</dbReference>
<dbReference type="PANTHER" id="PTHR47354">
    <property type="entry name" value="NADH OXIDOREDUCTASE HCR"/>
    <property type="match status" value="1"/>
</dbReference>
<keyword evidence="3" id="KW-0411">Iron-sulfur</keyword>
<keyword evidence="2" id="KW-0001">2Fe-2S</keyword>
<evidence type="ECO:0000256" key="2">
    <source>
        <dbReference type="ARBA" id="ARBA00022714"/>
    </source>
</evidence>
<dbReference type="GO" id="GO:0016491">
    <property type="term" value="F:oxidoreductase activity"/>
    <property type="evidence" value="ECO:0007669"/>
    <property type="project" value="InterPro"/>
</dbReference>
<dbReference type="RefSeq" id="WP_225273358.1">
    <property type="nucleotide sequence ID" value="NZ_CP084058.1"/>
</dbReference>
<feature type="domain" description="FAD-binding FR-type" evidence="5">
    <location>
        <begin position="23"/>
        <end position="124"/>
    </location>
</feature>
<dbReference type="PRINTS" id="PR00406">
    <property type="entry name" value="CYTB5RDTASE"/>
</dbReference>
<name>A0A1M4E600_9ACTN</name>
<dbReference type="EMBL" id="LT559118">
    <property type="protein sequence ID" value="SBO94213.1"/>
    <property type="molecule type" value="Genomic_DNA"/>
</dbReference>
<dbReference type="Pfam" id="PF00970">
    <property type="entry name" value="FAD_binding_6"/>
    <property type="match status" value="1"/>
</dbReference>
<dbReference type="Gene3D" id="3.40.50.80">
    <property type="entry name" value="Nucleotide-binding domain of ferredoxin-NADP reductase (FNR) module"/>
    <property type="match status" value="1"/>
</dbReference>
<dbReference type="InterPro" id="IPR017938">
    <property type="entry name" value="Riboflavin_synthase-like_b-brl"/>
</dbReference>
<evidence type="ECO:0000256" key="4">
    <source>
        <dbReference type="SAM" id="MobiDB-lite"/>
    </source>
</evidence>
<evidence type="ECO:0000256" key="1">
    <source>
        <dbReference type="ARBA" id="ARBA00001974"/>
    </source>
</evidence>
<evidence type="ECO:0000256" key="3">
    <source>
        <dbReference type="ARBA" id="ARBA00023014"/>
    </source>
</evidence>
<dbReference type="GO" id="GO:0051537">
    <property type="term" value="F:2 iron, 2 sulfur cluster binding"/>
    <property type="evidence" value="ECO:0007669"/>
    <property type="project" value="UniProtKB-KW"/>
</dbReference>
<dbReference type="PROSITE" id="PS51384">
    <property type="entry name" value="FAD_FR"/>
    <property type="match status" value="1"/>
</dbReference>
<dbReference type="Gene3D" id="2.40.30.10">
    <property type="entry name" value="Translation factors"/>
    <property type="match status" value="1"/>
</dbReference>
<dbReference type="InterPro" id="IPR017927">
    <property type="entry name" value="FAD-bd_FR_type"/>
</dbReference>